<organism evidence="1 2">
    <name type="scientific">Pluteus cervinus</name>
    <dbReference type="NCBI Taxonomy" id="181527"/>
    <lineage>
        <taxon>Eukaryota</taxon>
        <taxon>Fungi</taxon>
        <taxon>Dikarya</taxon>
        <taxon>Basidiomycota</taxon>
        <taxon>Agaricomycotina</taxon>
        <taxon>Agaricomycetes</taxon>
        <taxon>Agaricomycetidae</taxon>
        <taxon>Agaricales</taxon>
        <taxon>Pluteineae</taxon>
        <taxon>Pluteaceae</taxon>
        <taxon>Pluteus</taxon>
    </lineage>
</organism>
<evidence type="ECO:0000313" key="1">
    <source>
        <dbReference type="EMBL" id="TFK64565.1"/>
    </source>
</evidence>
<reference evidence="1 2" key="1">
    <citation type="journal article" date="2019" name="Nat. Ecol. Evol.">
        <title>Megaphylogeny resolves global patterns of mushroom evolution.</title>
        <authorList>
            <person name="Varga T."/>
            <person name="Krizsan K."/>
            <person name="Foldi C."/>
            <person name="Dima B."/>
            <person name="Sanchez-Garcia M."/>
            <person name="Sanchez-Ramirez S."/>
            <person name="Szollosi G.J."/>
            <person name="Szarkandi J.G."/>
            <person name="Papp V."/>
            <person name="Albert L."/>
            <person name="Andreopoulos W."/>
            <person name="Angelini C."/>
            <person name="Antonin V."/>
            <person name="Barry K.W."/>
            <person name="Bougher N.L."/>
            <person name="Buchanan P."/>
            <person name="Buyck B."/>
            <person name="Bense V."/>
            <person name="Catcheside P."/>
            <person name="Chovatia M."/>
            <person name="Cooper J."/>
            <person name="Damon W."/>
            <person name="Desjardin D."/>
            <person name="Finy P."/>
            <person name="Geml J."/>
            <person name="Haridas S."/>
            <person name="Hughes K."/>
            <person name="Justo A."/>
            <person name="Karasinski D."/>
            <person name="Kautmanova I."/>
            <person name="Kiss B."/>
            <person name="Kocsube S."/>
            <person name="Kotiranta H."/>
            <person name="LaButti K.M."/>
            <person name="Lechner B.E."/>
            <person name="Liimatainen K."/>
            <person name="Lipzen A."/>
            <person name="Lukacs Z."/>
            <person name="Mihaltcheva S."/>
            <person name="Morgado L.N."/>
            <person name="Niskanen T."/>
            <person name="Noordeloos M.E."/>
            <person name="Ohm R.A."/>
            <person name="Ortiz-Santana B."/>
            <person name="Ovrebo C."/>
            <person name="Racz N."/>
            <person name="Riley R."/>
            <person name="Savchenko A."/>
            <person name="Shiryaev A."/>
            <person name="Soop K."/>
            <person name="Spirin V."/>
            <person name="Szebenyi C."/>
            <person name="Tomsovsky M."/>
            <person name="Tulloss R.E."/>
            <person name="Uehling J."/>
            <person name="Grigoriev I.V."/>
            <person name="Vagvolgyi C."/>
            <person name="Papp T."/>
            <person name="Martin F.M."/>
            <person name="Miettinen O."/>
            <person name="Hibbett D.S."/>
            <person name="Nagy L.G."/>
        </authorList>
    </citation>
    <scope>NUCLEOTIDE SEQUENCE [LARGE SCALE GENOMIC DNA]</scope>
    <source>
        <strain evidence="1 2">NL-1719</strain>
    </source>
</reference>
<dbReference type="Proteomes" id="UP000308600">
    <property type="component" value="Unassembled WGS sequence"/>
</dbReference>
<name>A0ACD3AGK4_9AGAR</name>
<evidence type="ECO:0000313" key="2">
    <source>
        <dbReference type="Proteomes" id="UP000308600"/>
    </source>
</evidence>
<accession>A0ACD3AGK4</accession>
<proteinExistence type="predicted"/>
<gene>
    <name evidence="1" type="ORF">BDN72DRAFT_924863</name>
</gene>
<keyword evidence="2" id="KW-1185">Reference proteome</keyword>
<dbReference type="EMBL" id="ML208470">
    <property type="protein sequence ID" value="TFK64565.1"/>
    <property type="molecule type" value="Genomic_DNA"/>
</dbReference>
<protein>
    <submittedName>
        <fullName evidence="1">Cytochrome P450</fullName>
    </submittedName>
</protein>
<sequence>MRSLGIYSFLAHTNRLILGFVTLLLLVIYIQNFRARRRANPQNLPYPPGPKPLPILGNIFDLARENEAQSYLKLAHQYGDLVFLTVLGKNILFVNSFQTATELFDKRSSNYSDRNSLPMINEMMGWDWSFGHMPYGERWKTHRRLFHRQFQQSVAHRFWPLQLTEAHDLIRRLLHSPENLIDHLRRSTASMIMNVIYGIHIAPDDDKYINIAEKALEGMAKAAQPGAFLVDLIPWLKYVPAWIPGAGWKRQARDWKTAVLEMRDLPFEYVREALRNGTANPCFVSNLVSEAEAEDSGKVDMETIKGCAGLAYAAGAESNVSALSCFALAMVIHPEAQKKAQEEIDSVIGRGRLPDFNDRCALPYITAIIKEVLRWNPVAPLGLPHMTTNDDEYRGYFIPAGTTVIGNSWAILHDPTTYPEPDKFNPGRFLGVRNGQELSPGDPLSTAFGYGRRICPGRFMAEAQLWISIACILSCFDIGPGADENGEPIKTEARFASGMISHPLPFHFSITPRGDWVKALIDQTIDLAP</sequence>